<gene>
    <name evidence="1" type="ORF">GOBAR_AA10255</name>
</gene>
<evidence type="ECO:0008006" key="3">
    <source>
        <dbReference type="Google" id="ProtNLM"/>
    </source>
</evidence>
<dbReference type="SUPFAM" id="SSF55961">
    <property type="entry name" value="Bet v1-like"/>
    <property type="match status" value="1"/>
</dbReference>
<proteinExistence type="predicted"/>
<protein>
    <recommendedName>
        <fullName evidence="3">START domain-containing protein</fullName>
    </recommendedName>
</protein>
<evidence type="ECO:0000313" key="2">
    <source>
        <dbReference type="Proteomes" id="UP000239757"/>
    </source>
</evidence>
<organism evidence="1 2">
    <name type="scientific">Gossypium barbadense</name>
    <name type="common">Sea Island cotton</name>
    <name type="synonym">Hibiscus barbadensis</name>
    <dbReference type="NCBI Taxonomy" id="3634"/>
    <lineage>
        <taxon>Eukaryota</taxon>
        <taxon>Viridiplantae</taxon>
        <taxon>Streptophyta</taxon>
        <taxon>Embryophyta</taxon>
        <taxon>Tracheophyta</taxon>
        <taxon>Spermatophyta</taxon>
        <taxon>Magnoliopsida</taxon>
        <taxon>eudicotyledons</taxon>
        <taxon>Gunneridae</taxon>
        <taxon>Pentapetalae</taxon>
        <taxon>rosids</taxon>
        <taxon>malvids</taxon>
        <taxon>Malvales</taxon>
        <taxon>Malvaceae</taxon>
        <taxon>Malvoideae</taxon>
        <taxon>Gossypium</taxon>
    </lineage>
</organism>
<dbReference type="Gene3D" id="3.30.530.20">
    <property type="match status" value="1"/>
</dbReference>
<dbReference type="Proteomes" id="UP000239757">
    <property type="component" value="Unassembled WGS sequence"/>
</dbReference>
<reference evidence="1 2" key="1">
    <citation type="submission" date="2015-01" db="EMBL/GenBank/DDBJ databases">
        <title>Genome of allotetraploid Gossypium barbadense reveals genomic plasticity and fiber elongation in cotton evolution.</title>
        <authorList>
            <person name="Chen X."/>
            <person name="Liu X."/>
            <person name="Zhao B."/>
            <person name="Zheng H."/>
            <person name="Hu Y."/>
            <person name="Lu G."/>
            <person name="Yang C."/>
            <person name="Chen J."/>
            <person name="Shan C."/>
            <person name="Zhang L."/>
            <person name="Zhou Y."/>
            <person name="Wang L."/>
            <person name="Guo W."/>
            <person name="Bai Y."/>
            <person name="Ruan J."/>
            <person name="Shangguan X."/>
            <person name="Mao Y."/>
            <person name="Jiang J."/>
            <person name="Zhu Y."/>
            <person name="Lei J."/>
            <person name="Kang H."/>
            <person name="Chen S."/>
            <person name="He X."/>
            <person name="Wang R."/>
            <person name="Wang Y."/>
            <person name="Chen J."/>
            <person name="Wang L."/>
            <person name="Yu S."/>
            <person name="Wang B."/>
            <person name="Wei J."/>
            <person name="Song S."/>
            <person name="Lu X."/>
            <person name="Gao Z."/>
            <person name="Gu W."/>
            <person name="Deng X."/>
            <person name="Ma D."/>
            <person name="Wang S."/>
            <person name="Liang W."/>
            <person name="Fang L."/>
            <person name="Cai C."/>
            <person name="Zhu X."/>
            <person name="Zhou B."/>
            <person name="Zhang Y."/>
            <person name="Chen Z."/>
            <person name="Xu S."/>
            <person name="Zhu R."/>
            <person name="Wang S."/>
            <person name="Zhang T."/>
            <person name="Zhao G."/>
        </authorList>
    </citation>
    <scope>NUCLEOTIDE SEQUENCE [LARGE SCALE GENOMIC DNA]</scope>
    <source>
        <strain evidence="2">cv. Xinhai21</strain>
        <tissue evidence="1">Leaf</tissue>
    </source>
</reference>
<dbReference type="AlphaFoldDB" id="A0A2P5Y448"/>
<name>A0A2P5Y448_GOSBA</name>
<dbReference type="OrthoDB" id="5403181at2759"/>
<dbReference type="InterPro" id="IPR051213">
    <property type="entry name" value="START_lipid_transfer"/>
</dbReference>
<evidence type="ECO:0000313" key="1">
    <source>
        <dbReference type="EMBL" id="PPS10385.1"/>
    </source>
</evidence>
<dbReference type="InterPro" id="IPR023393">
    <property type="entry name" value="START-like_dom_sf"/>
</dbReference>
<dbReference type="PANTHER" id="PTHR19308">
    <property type="entry name" value="PHOSPHATIDYLCHOLINE TRANSFER PROTEIN"/>
    <property type="match status" value="1"/>
</dbReference>
<sequence length="186" mass="20902">MKEDCEHPSAPRQKKYVRVEYFRSGWQIRKGKFLVLPGRDASEIRMFHQEDAGLNVEMAKLAFAKGAWSFLCKMDNALRNYSSITHPPSTPSVSAATLIQKVPPDLDYRTDITSAVSKSVAYNDESKKKKLLERPSKKFVAKALLLLGGVIYLCRAHSALGTKVTVAYILTKLRKRDDTSRQGSHS</sequence>
<accession>A0A2P5Y448</accession>
<dbReference type="PANTHER" id="PTHR19308:SF13">
    <property type="entry name" value="OS02G0468400 PROTEIN"/>
    <property type="match status" value="1"/>
</dbReference>
<dbReference type="EMBL" id="KZ663733">
    <property type="protein sequence ID" value="PPS10385.1"/>
    <property type="molecule type" value="Genomic_DNA"/>
</dbReference>